<evidence type="ECO:0000259" key="5">
    <source>
        <dbReference type="PROSITE" id="PS51387"/>
    </source>
</evidence>
<dbReference type="STRING" id="1610491.AAV94_07540"/>
<dbReference type="InterPro" id="IPR004113">
    <property type="entry name" value="FAD-bd_oxidored_4_C"/>
</dbReference>
<dbReference type="InterPro" id="IPR016171">
    <property type="entry name" value="Vanillyl_alc_oxidase_C-sub2"/>
</dbReference>
<dbReference type="SUPFAM" id="SSF55103">
    <property type="entry name" value="FAD-linked oxidases, C-terminal domain"/>
    <property type="match status" value="1"/>
</dbReference>
<dbReference type="InterPro" id="IPR016169">
    <property type="entry name" value="FAD-bd_PCMH_sub2"/>
</dbReference>
<keyword evidence="4" id="KW-0274">FAD</keyword>
<dbReference type="PROSITE" id="PS51387">
    <property type="entry name" value="FAD_PCMH"/>
    <property type="match status" value="1"/>
</dbReference>
<dbReference type="Gene3D" id="3.30.70.2740">
    <property type="match status" value="1"/>
</dbReference>
<dbReference type="PANTHER" id="PTHR43716">
    <property type="entry name" value="D-2-HYDROXYGLUTARATE DEHYDROGENASE, MITOCHONDRIAL"/>
    <property type="match status" value="1"/>
</dbReference>
<keyword evidence="7" id="KW-1185">Reference proteome</keyword>
<feature type="domain" description="FAD-binding PCMH-type" evidence="5">
    <location>
        <begin position="38"/>
        <end position="224"/>
    </location>
</feature>
<dbReference type="InterPro" id="IPR016164">
    <property type="entry name" value="FAD-linked_Oxase-like_C"/>
</dbReference>
<dbReference type="OrthoDB" id="8712194at2"/>
<dbReference type="Gene3D" id="3.30.70.2190">
    <property type="match status" value="1"/>
</dbReference>
<dbReference type="PANTHER" id="PTHR43716:SF2">
    <property type="entry name" value="BLL6224 PROTEIN"/>
    <property type="match status" value="1"/>
</dbReference>
<dbReference type="InterPro" id="IPR016166">
    <property type="entry name" value="FAD-bd_PCMH"/>
</dbReference>
<dbReference type="GO" id="GO:0022904">
    <property type="term" value="P:respiratory electron transport chain"/>
    <property type="evidence" value="ECO:0007669"/>
    <property type="project" value="TreeGrafter"/>
</dbReference>
<evidence type="ECO:0000256" key="2">
    <source>
        <dbReference type="ARBA" id="ARBA00008000"/>
    </source>
</evidence>
<dbReference type="Gene3D" id="1.10.45.10">
    <property type="entry name" value="Vanillyl-alcohol Oxidase, Chain A, domain 4"/>
    <property type="match status" value="1"/>
</dbReference>
<dbReference type="Gene3D" id="3.30.43.10">
    <property type="entry name" value="Uridine Diphospho-n-acetylenolpyruvylglucosamine Reductase, domain 2"/>
    <property type="match status" value="1"/>
</dbReference>
<dbReference type="AlphaFoldDB" id="A0A0U1PZY6"/>
<evidence type="ECO:0000256" key="1">
    <source>
        <dbReference type="ARBA" id="ARBA00001974"/>
    </source>
</evidence>
<dbReference type="SUPFAM" id="SSF56176">
    <property type="entry name" value="FAD-binding/transporter-associated domain-like"/>
    <property type="match status" value="1"/>
</dbReference>
<dbReference type="Pfam" id="PF01565">
    <property type="entry name" value="FAD_binding_4"/>
    <property type="match status" value="1"/>
</dbReference>
<evidence type="ECO:0000313" key="6">
    <source>
        <dbReference type="EMBL" id="KKW68078.1"/>
    </source>
</evidence>
<sequence>MTTTADQLFAELQTIVGPEHARRDGDLSAFEQDWRQLAKGKALAVVLPADTAQVAAVVQACAAARRSGLAVSIVPQGGNTGLVLGGTPDDSGLQVVLSLRRMQTIRAIDRQNLSMTVDAGCILQNLQEAAAAEGLLFPLSLAAEGSCVIGGNLATNAGGTQVVRYGNTRDLCLGLEVVTADGAIWCGLSGLRKNNTGYDLKHLMIGSEGTLGIITGATMKLYPQPVATCCAWLAVDSLDHAVELLALSQKHLASGLTGFEAMERDALALVEKHMPHLRMPVALAAGQAFILLEYSDDESQERARTRLEGLLEAAFEAELLTDGAVAQSMEQAQRMWDIREHITLAQAAEGLHLKHDVSVPSSQIPAFVRKAKAELAKVLPDARVINFGHLGDGNLHFNVQAPEGADARDFVDTQQRVAERAIYDCVNAFGGSFSAEHGVGRLKRHDLAQYKDPVALSMMRSIKQALDPLNLLNPHVLLPEVAATSPEVAHD</sequence>
<comment type="similarity">
    <text evidence="2">Belongs to the FAD-binding oxidoreductase/transferase type 4 family.</text>
</comment>
<evidence type="ECO:0000313" key="7">
    <source>
        <dbReference type="Proteomes" id="UP000050580"/>
    </source>
</evidence>
<comment type="cofactor">
    <cofactor evidence="1">
        <name>FAD</name>
        <dbReference type="ChEBI" id="CHEBI:57692"/>
    </cofactor>
</comment>
<dbReference type="Pfam" id="PF02913">
    <property type="entry name" value="FAD-oxidase_C"/>
    <property type="match status" value="1"/>
</dbReference>
<dbReference type="Gene3D" id="3.30.465.10">
    <property type="match status" value="1"/>
</dbReference>
<dbReference type="InterPro" id="IPR016167">
    <property type="entry name" value="FAD-bd_PCMH_sub1"/>
</dbReference>
<dbReference type="GO" id="GO:0003824">
    <property type="term" value="F:catalytic activity"/>
    <property type="evidence" value="ECO:0007669"/>
    <property type="project" value="InterPro"/>
</dbReference>
<name>A0A0U1PZY6_9BURK</name>
<dbReference type="EMBL" id="LBNQ01000023">
    <property type="protein sequence ID" value="KKW68078.1"/>
    <property type="molecule type" value="Genomic_DNA"/>
</dbReference>
<accession>A0A0U1PZY6</accession>
<dbReference type="PATRIC" id="fig|1610491.3.peg.1600"/>
<dbReference type="InterPro" id="IPR006094">
    <property type="entry name" value="Oxid_FAD_bind_N"/>
</dbReference>
<dbReference type="GO" id="GO:0071949">
    <property type="term" value="F:FAD binding"/>
    <property type="evidence" value="ECO:0007669"/>
    <property type="project" value="InterPro"/>
</dbReference>
<evidence type="ECO:0000256" key="4">
    <source>
        <dbReference type="ARBA" id="ARBA00022827"/>
    </source>
</evidence>
<comment type="caution">
    <text evidence="6">The sequence shown here is derived from an EMBL/GenBank/DDBJ whole genome shotgun (WGS) entry which is preliminary data.</text>
</comment>
<protein>
    <submittedName>
        <fullName evidence="6">2-hydroxyacid dehydrogenase</fullName>
    </submittedName>
</protein>
<dbReference type="InterPro" id="IPR051264">
    <property type="entry name" value="FAD-oxidored/transferase_4"/>
</dbReference>
<organism evidence="6 7">
    <name type="scientific">Lampropedia cohaerens</name>
    <dbReference type="NCBI Taxonomy" id="1610491"/>
    <lineage>
        <taxon>Bacteria</taxon>
        <taxon>Pseudomonadati</taxon>
        <taxon>Pseudomonadota</taxon>
        <taxon>Betaproteobacteria</taxon>
        <taxon>Burkholderiales</taxon>
        <taxon>Comamonadaceae</taxon>
        <taxon>Lampropedia</taxon>
    </lineage>
</organism>
<dbReference type="InterPro" id="IPR036318">
    <property type="entry name" value="FAD-bd_PCMH-like_sf"/>
</dbReference>
<dbReference type="RefSeq" id="WP_046741786.1">
    <property type="nucleotide sequence ID" value="NZ_LBNQ01000023.1"/>
</dbReference>
<evidence type="ECO:0000256" key="3">
    <source>
        <dbReference type="ARBA" id="ARBA00022630"/>
    </source>
</evidence>
<keyword evidence="3" id="KW-0285">Flavoprotein</keyword>
<gene>
    <name evidence="6" type="ORF">AAV94_07540</name>
</gene>
<dbReference type="Proteomes" id="UP000050580">
    <property type="component" value="Unassembled WGS sequence"/>
</dbReference>
<proteinExistence type="inferred from homology"/>
<reference evidence="6 7" key="1">
    <citation type="submission" date="2015-05" db="EMBL/GenBank/DDBJ databases">
        <title>Draft genome sequence of Lampropedia sp. CT6, isolated from the microbial mat of a hot water spring, located at Manikaran, India.</title>
        <authorList>
            <person name="Tripathi C."/>
            <person name="Rani P."/>
            <person name="Mahato N.K."/>
            <person name="Lal R."/>
        </authorList>
    </citation>
    <scope>NUCLEOTIDE SEQUENCE [LARGE SCALE GENOMIC DNA]</scope>
    <source>
        <strain evidence="6 7">CT6</strain>
    </source>
</reference>
<dbReference type="FunFam" id="1.10.45.10:FF:000001">
    <property type="entry name" value="D-lactate dehydrogenase mitochondrial"/>
    <property type="match status" value="1"/>
</dbReference>